<dbReference type="InterPro" id="IPR039788">
    <property type="entry name" value="NOL4/NOL4L"/>
</dbReference>
<keyword evidence="3" id="KW-1133">Transmembrane helix</keyword>
<dbReference type="PANTHER" id="PTHR12449:SF18">
    <property type="entry name" value="DEATH DOMAIN-CONTAINING PROTEIN"/>
    <property type="match status" value="1"/>
</dbReference>
<dbReference type="InterPro" id="IPR013783">
    <property type="entry name" value="Ig-like_fold"/>
</dbReference>
<dbReference type="PROSITE" id="PS50835">
    <property type="entry name" value="IG_LIKE"/>
    <property type="match status" value="1"/>
</dbReference>
<dbReference type="OrthoDB" id="5962960at2759"/>
<dbReference type="Gene3D" id="1.10.10.10">
    <property type="entry name" value="Winged helix-like DNA-binding domain superfamily/Winged helix DNA-binding domain"/>
    <property type="match status" value="1"/>
</dbReference>
<evidence type="ECO:0000313" key="6">
    <source>
        <dbReference type="Proteomes" id="UP000507470"/>
    </source>
</evidence>
<dbReference type="Proteomes" id="UP000507470">
    <property type="component" value="Unassembled WGS sequence"/>
</dbReference>
<keyword evidence="1" id="KW-0677">Repeat</keyword>
<dbReference type="SUPFAM" id="SSF52540">
    <property type="entry name" value="P-loop containing nucleoside triphosphate hydrolases"/>
    <property type="match status" value="1"/>
</dbReference>
<dbReference type="Gene3D" id="3.40.50.300">
    <property type="entry name" value="P-loop containing nucleotide triphosphate hydrolases"/>
    <property type="match status" value="1"/>
</dbReference>
<gene>
    <name evidence="5" type="ORF">MCOR_19549</name>
</gene>
<keyword evidence="3" id="KW-0812">Transmembrane</keyword>
<feature type="region of interest" description="Disordered" evidence="2">
    <location>
        <begin position="473"/>
        <end position="509"/>
    </location>
</feature>
<evidence type="ECO:0000313" key="5">
    <source>
        <dbReference type="EMBL" id="CAC5383848.1"/>
    </source>
</evidence>
<evidence type="ECO:0000256" key="1">
    <source>
        <dbReference type="ARBA" id="ARBA00022737"/>
    </source>
</evidence>
<dbReference type="InterPro" id="IPR032171">
    <property type="entry name" value="COR-A"/>
</dbReference>
<dbReference type="Gene3D" id="2.60.40.10">
    <property type="entry name" value="Immunoglobulins"/>
    <property type="match status" value="1"/>
</dbReference>
<keyword evidence="6" id="KW-1185">Reference proteome</keyword>
<reference evidence="5 6" key="1">
    <citation type="submission" date="2020-06" db="EMBL/GenBank/DDBJ databases">
        <authorList>
            <person name="Li R."/>
            <person name="Bekaert M."/>
        </authorList>
    </citation>
    <scope>NUCLEOTIDE SEQUENCE [LARGE SCALE GENOMIC DNA]</scope>
    <source>
        <strain evidence="6">wild</strain>
    </source>
</reference>
<keyword evidence="3" id="KW-0472">Membrane</keyword>
<dbReference type="Pfam" id="PF16095">
    <property type="entry name" value="COR-A"/>
    <property type="match status" value="1"/>
</dbReference>
<evidence type="ECO:0000256" key="3">
    <source>
        <dbReference type="SAM" id="Phobius"/>
    </source>
</evidence>
<organism evidence="5 6">
    <name type="scientific">Mytilus coruscus</name>
    <name type="common">Sea mussel</name>
    <dbReference type="NCBI Taxonomy" id="42192"/>
    <lineage>
        <taxon>Eukaryota</taxon>
        <taxon>Metazoa</taxon>
        <taxon>Spiralia</taxon>
        <taxon>Lophotrochozoa</taxon>
        <taxon>Mollusca</taxon>
        <taxon>Bivalvia</taxon>
        <taxon>Autobranchia</taxon>
        <taxon>Pteriomorphia</taxon>
        <taxon>Mytilida</taxon>
        <taxon>Mytiloidea</taxon>
        <taxon>Mytilidae</taxon>
        <taxon>Mytilinae</taxon>
        <taxon>Mytilus</taxon>
    </lineage>
</organism>
<sequence>MIFLLILIIGTATGYDLKCPAKAEWRLRAHVSCYSEDKYVCLFNLLEEKYMENCLGSDQSSIGSKLVFQPLFNLAECNAGRFQPIVFTTYGNSECIFFKSKCAEEGQVVFSNGSTSADTACRCDYTKGYAFVTRPKNSCFCKPSEEDCSCFRVTCTKLSPDYQCITDGEIMVNATCQEILPFISYNTDNNTTQFIDSNIKSYSNAENVTYIIIVSIAVYFVVAVIALLKVCVFVPPLILSQEMIESDGRNIELKCYLRSHLPLTSVIWCKEPGDRMFPDIKSYNGFSRNGIRALTYETRKKDDLATYKCKASNIIGTVESDPIQVNVVDEISLHIDGNETIVANDISTPINGNETTDDERQKFIHELFLKDECGKLHFARLVFIGKNGVGKTSLMRRLLWQNKEDVISTQSTDGIEVEKCNINIVDGKWSPCNKIDDDLTRLIHQVYKEKSLNVECATAEMFVDQESLVNTDESRSVSGKELSKRSDESDDIDIFHDDTDSESNNSDNTVGIGISRTDIHSFFSDNKDNNAAVEIDLNQIQQDNFKSEIVNDRKINSYPNENESDPVNDENINEMTSTIMKSYLQSTKEEQEHMLAFCWLWDFAGQKDFYATHQVFLSKCAVYVLVTDSLEFSTVENQGLDVEGSAQYVSFWFDAIHCYWSTTKKDKLDPPIIVVCTNEDKIKEPLEREKRHRQFKYNLGQVLRDQKKKGHLRNIYFISNTEDADIEFEEIRKEISCQAMDMEDWGKNCPLKWLLFQQVLLKLKDNNVPISSTKTLLKIAKHEDIDISEENEVKRCLQYCNDNGTVIYFDEETLADHVILDPKWLINAFRCLVSDKIDNVIEVSDDWQKLKDTGQLTDSLISRLFRKEPKLKFEENKVHLIEVMKRFDIIVKLKDSNELYMPCMIKSCSLSEVQRQFSDGSQSIHKTSWLCLEFMFLPPAFCNHIIAWYIKQYRVSNIIDKECRSKRKTLYRQVGVFDLDSSGCEQLVVCEGPNTIALQVWDSRMLNKTYERLGSELFRIVETLRKRYSLQISYRKTFTCHDGDFTINRKTIEDLVTLEYRCFEHKTNHFSNDLVKPWNFTEKLR</sequence>
<accession>A0A6J8BIL3</accession>
<evidence type="ECO:0000259" key="4">
    <source>
        <dbReference type="PROSITE" id="PS50835"/>
    </source>
</evidence>
<evidence type="ECO:0000256" key="2">
    <source>
        <dbReference type="SAM" id="MobiDB-lite"/>
    </source>
</evidence>
<dbReference type="InterPro" id="IPR036388">
    <property type="entry name" value="WH-like_DNA-bd_sf"/>
</dbReference>
<dbReference type="EMBL" id="CACVKT020003448">
    <property type="protein sequence ID" value="CAC5383848.1"/>
    <property type="molecule type" value="Genomic_DNA"/>
</dbReference>
<feature type="transmembrane region" description="Helical" evidence="3">
    <location>
        <begin position="210"/>
        <end position="239"/>
    </location>
</feature>
<dbReference type="InterPro" id="IPR027417">
    <property type="entry name" value="P-loop_NTPase"/>
</dbReference>
<proteinExistence type="predicted"/>
<protein>
    <recommendedName>
        <fullName evidence="4">Ig-like domain-containing protein</fullName>
    </recommendedName>
</protein>
<dbReference type="Gene3D" id="3.30.70.1390">
    <property type="entry name" value="ROC domain from the Parkinson's disease-associated leucine-rich repeat kinase 2"/>
    <property type="match status" value="1"/>
</dbReference>
<dbReference type="InterPro" id="IPR036179">
    <property type="entry name" value="Ig-like_dom_sf"/>
</dbReference>
<name>A0A6J8BIL3_MYTCO</name>
<feature type="domain" description="Ig-like" evidence="4">
    <location>
        <begin position="235"/>
        <end position="326"/>
    </location>
</feature>
<feature type="compositionally biased region" description="Basic and acidic residues" evidence="2">
    <location>
        <begin position="481"/>
        <end position="498"/>
    </location>
</feature>
<dbReference type="Pfam" id="PF08477">
    <property type="entry name" value="Roc"/>
    <property type="match status" value="1"/>
</dbReference>
<dbReference type="PANTHER" id="PTHR12449">
    <property type="entry name" value="DEATH DOMAIN-CONTAINING PROTEIN"/>
    <property type="match status" value="1"/>
</dbReference>
<dbReference type="SUPFAM" id="SSF48726">
    <property type="entry name" value="Immunoglobulin"/>
    <property type="match status" value="1"/>
</dbReference>
<dbReference type="AlphaFoldDB" id="A0A6J8BIL3"/>
<dbReference type="InterPro" id="IPR007110">
    <property type="entry name" value="Ig-like_dom"/>
</dbReference>